<dbReference type="OrthoDB" id="9797097at2"/>
<comment type="catalytic activity">
    <reaction evidence="1">
        <text>ATP + protein L-histidine = ADP + protein N-phospho-L-histidine.</text>
        <dbReference type="EC" id="2.7.13.3"/>
    </reaction>
</comment>
<evidence type="ECO:0000256" key="7">
    <source>
        <dbReference type="ARBA" id="ARBA00022840"/>
    </source>
</evidence>
<keyword evidence="8" id="KW-0472">Membrane</keyword>
<dbReference type="PANTHER" id="PTHR41523">
    <property type="entry name" value="TWO-COMPONENT SYSTEM SENSOR PROTEIN"/>
    <property type="match status" value="1"/>
</dbReference>
<evidence type="ECO:0000259" key="10">
    <source>
        <dbReference type="PROSITE" id="PS50109"/>
    </source>
</evidence>
<dbReference type="AlphaFoldDB" id="A0A3P1C333"/>
<dbReference type="EC" id="2.7.13.3" evidence="2"/>
<keyword evidence="8" id="KW-0812">Transmembrane</keyword>
<dbReference type="InterPro" id="IPR003594">
    <property type="entry name" value="HATPase_dom"/>
</dbReference>
<dbReference type="Gene3D" id="3.30.450.20">
    <property type="entry name" value="PAS domain"/>
    <property type="match status" value="1"/>
</dbReference>
<evidence type="ECO:0000256" key="5">
    <source>
        <dbReference type="ARBA" id="ARBA00022741"/>
    </source>
</evidence>
<dbReference type="Gene3D" id="2.130.10.10">
    <property type="entry name" value="YVTN repeat-like/Quinoprotein amine dehydrogenase"/>
    <property type="match status" value="2"/>
</dbReference>
<dbReference type="InterPro" id="IPR013783">
    <property type="entry name" value="Ig-like_fold"/>
</dbReference>
<evidence type="ECO:0000256" key="6">
    <source>
        <dbReference type="ARBA" id="ARBA00022777"/>
    </source>
</evidence>
<dbReference type="GO" id="GO:0004673">
    <property type="term" value="F:protein histidine kinase activity"/>
    <property type="evidence" value="ECO:0007669"/>
    <property type="project" value="UniProtKB-EC"/>
</dbReference>
<dbReference type="PROSITE" id="PS50109">
    <property type="entry name" value="HIS_KIN"/>
    <property type="match status" value="1"/>
</dbReference>
<keyword evidence="9" id="KW-0732">Signal</keyword>
<keyword evidence="3" id="KW-0597">Phosphoprotein</keyword>
<keyword evidence="7" id="KW-0067">ATP-binding</keyword>
<evidence type="ECO:0000256" key="3">
    <source>
        <dbReference type="ARBA" id="ARBA00022553"/>
    </source>
</evidence>
<evidence type="ECO:0000313" key="11">
    <source>
        <dbReference type="EMBL" id="RRB07659.1"/>
    </source>
</evidence>
<dbReference type="Gene3D" id="2.60.40.10">
    <property type="entry name" value="Immunoglobulins"/>
    <property type="match status" value="1"/>
</dbReference>
<proteinExistence type="predicted"/>
<dbReference type="Pfam" id="PF02518">
    <property type="entry name" value="HATPase_c"/>
    <property type="match status" value="1"/>
</dbReference>
<keyword evidence="5" id="KW-0547">Nucleotide-binding</keyword>
<accession>A0A3P1C333</accession>
<dbReference type="InterPro" id="IPR011495">
    <property type="entry name" value="Sig_transdc_His_kin_sub2_dim/P"/>
</dbReference>
<comment type="caution">
    <text evidence="11">The sequence shown here is derived from an EMBL/GenBank/DDBJ whole genome shotgun (WGS) entry which is preliminary data.</text>
</comment>
<reference evidence="11 12" key="1">
    <citation type="submission" date="2018-11" db="EMBL/GenBank/DDBJ databases">
        <authorList>
            <person name="Zhou Z."/>
            <person name="Wang G."/>
        </authorList>
    </citation>
    <scope>NUCLEOTIDE SEQUENCE [LARGE SCALE GENOMIC DNA]</scope>
    <source>
        <strain evidence="11 12">KCTC52004</strain>
    </source>
</reference>
<dbReference type="InterPro" id="IPR011123">
    <property type="entry name" value="Y_Y_Y"/>
</dbReference>
<evidence type="ECO:0000256" key="8">
    <source>
        <dbReference type="SAM" id="Phobius"/>
    </source>
</evidence>
<dbReference type="InterPro" id="IPR036890">
    <property type="entry name" value="HATPase_C_sf"/>
</dbReference>
<dbReference type="InterPro" id="IPR015943">
    <property type="entry name" value="WD40/YVTN_repeat-like_dom_sf"/>
</dbReference>
<feature type="signal peptide" evidence="9">
    <location>
        <begin position="1"/>
        <end position="25"/>
    </location>
</feature>
<feature type="transmembrane region" description="Helical" evidence="8">
    <location>
        <begin position="814"/>
        <end position="832"/>
    </location>
</feature>
<dbReference type="SUPFAM" id="SSF55874">
    <property type="entry name" value="ATPase domain of HSP90 chaperone/DNA topoisomerase II/histidine kinase"/>
    <property type="match status" value="1"/>
</dbReference>
<dbReference type="Proteomes" id="UP000271925">
    <property type="component" value="Unassembled WGS sequence"/>
</dbReference>
<dbReference type="InterPro" id="IPR005467">
    <property type="entry name" value="His_kinase_dom"/>
</dbReference>
<evidence type="ECO:0000313" key="12">
    <source>
        <dbReference type="Proteomes" id="UP000271925"/>
    </source>
</evidence>
<evidence type="ECO:0000256" key="9">
    <source>
        <dbReference type="SAM" id="SignalP"/>
    </source>
</evidence>
<dbReference type="GO" id="GO:0005524">
    <property type="term" value="F:ATP binding"/>
    <property type="evidence" value="ECO:0007669"/>
    <property type="project" value="UniProtKB-KW"/>
</dbReference>
<keyword evidence="6 11" id="KW-0418">Kinase</keyword>
<feature type="chain" id="PRO_5018105070" description="histidine kinase" evidence="9">
    <location>
        <begin position="26"/>
        <end position="1065"/>
    </location>
</feature>
<dbReference type="Pfam" id="PF07495">
    <property type="entry name" value="Y_Y_Y"/>
    <property type="match status" value="1"/>
</dbReference>
<dbReference type="Gene3D" id="3.30.565.10">
    <property type="entry name" value="Histidine kinase-like ATPase, C-terminal domain"/>
    <property type="match status" value="1"/>
</dbReference>
<keyword evidence="4" id="KW-0808">Transferase</keyword>
<gene>
    <name evidence="11" type="ORF">EHT25_07750</name>
</gene>
<dbReference type="Pfam" id="PF07568">
    <property type="entry name" value="HisKA_2"/>
    <property type="match status" value="1"/>
</dbReference>
<feature type="domain" description="Histidine kinase" evidence="10">
    <location>
        <begin position="871"/>
        <end position="1063"/>
    </location>
</feature>
<name>A0A3P1C333_9BACT</name>
<dbReference type="SMART" id="SM00387">
    <property type="entry name" value="HATPase_c"/>
    <property type="match status" value="1"/>
</dbReference>
<dbReference type="RefSeq" id="WP_124872949.1">
    <property type="nucleotide sequence ID" value="NZ_RQJO01000007.1"/>
</dbReference>
<dbReference type="EMBL" id="RQJO01000007">
    <property type="protein sequence ID" value="RRB07659.1"/>
    <property type="molecule type" value="Genomic_DNA"/>
</dbReference>
<evidence type="ECO:0000256" key="1">
    <source>
        <dbReference type="ARBA" id="ARBA00000085"/>
    </source>
</evidence>
<protein>
    <recommendedName>
        <fullName evidence="2">histidine kinase</fullName>
        <ecNumber evidence="2">2.7.13.3</ecNumber>
    </recommendedName>
</protein>
<keyword evidence="8" id="KW-1133">Transmembrane helix</keyword>
<dbReference type="PANTHER" id="PTHR41523:SF8">
    <property type="entry name" value="ETHYLENE RESPONSE SENSOR PROTEIN"/>
    <property type="match status" value="1"/>
</dbReference>
<evidence type="ECO:0000256" key="2">
    <source>
        <dbReference type="ARBA" id="ARBA00012438"/>
    </source>
</evidence>
<organism evidence="11 12">
    <name type="scientific">Larkinella rosea</name>
    <dbReference type="NCBI Taxonomy" id="2025312"/>
    <lineage>
        <taxon>Bacteria</taxon>
        <taxon>Pseudomonadati</taxon>
        <taxon>Bacteroidota</taxon>
        <taxon>Cytophagia</taxon>
        <taxon>Cytophagales</taxon>
        <taxon>Spirosomataceae</taxon>
        <taxon>Larkinella</taxon>
    </lineage>
</organism>
<keyword evidence="12" id="KW-1185">Reference proteome</keyword>
<evidence type="ECO:0000256" key="4">
    <source>
        <dbReference type="ARBA" id="ARBA00022679"/>
    </source>
</evidence>
<sequence>MGKCIVQRWLIVLLCLLSIAGQAQSTVLYFNEPPKETLGRNRNQLVINKFFNDREDFLWFVSGNGLNRYDGHEIVSIRSNPVDLNSLSSSRAIDMIQDEQGNFWITTRDGGLNAYNPQTGKIAHFHHVPTNKASLSSDKLRFLQRDESGQIWIGSDLGMNQFDPKTGRTVRFLPKPGEVGQLQGNPLSPIVIESDRIYVSTTVGFEYYNRTSKQWHCFPAVDKKGVSVPNFIVGLNAPNSLCKDHRGLLWMGVPNQTGLQVFNPKTGQITSFDKHTADGKPITFPKVILEDRSGRLWLCCEDDIFRISADRTVVEHCIPMAVENQEPLSGLVTLYEDRQGLIWLERISDKNPLFFDARQERYPNLKMPQLGKVKPLANDLFPDANGLIWISTDLGLIRHDPSGGHPGGDDTRFVLKLPNVYSSIPLSDHHLLLISEDEGLFIFDKKTGRALPVRFHKAGIKSIQAPIFTVLDQDGDLWISTWGYGLFRIPKGSLSVKTGLVSVYEQWKNDPANPNSLLSNLLQKIAVDAQNTVWVCGAANGLCRVNKHTRRVQRFMLRQGDPHGLASNYTYAPLVDKQGDVWVTSGYSAPLQRLSVKTGKFKKYGIANGFTDDYFAHATLDGTGKIWFNQNQVVSSIDPITERVTTFPQFVGTSVFSTPIAAQPLTGEIYFSCQNNLRRFRPALIQNAPRTPSPLRLVAVSYFDADETETMKPLPENRWRANELALSYRENTLELKFALLDYRSITGREYVYALTGVDEEPQWVSIGLKNTVDFAQMKPGTYLFHLKARNSDGIWTKLAKPLRINITPPWWQSPWAYVAYTLLLLLGFWYLMKARLREQARELALQEAVIIKQQRDEIAQKNAQNELLLKEIHHRVKNNLGVVSGLLALQSAKVTDPNVLEAIQASQSRVQSMGIIHQKLYQGKQLGAIEMRDYFNNLSESILHSFDATDRITIDCSMPELVLDIDTAVSVGLLTNELLTNSLKYAFVGRDSGTIRLSLTRTDNGSLLLQVADNGIGKPPAKAVKETGFGTQLVDLLTRQLDGILTYENQNGTLVTLHFNRSATI</sequence>
<dbReference type="SUPFAM" id="SSF63829">
    <property type="entry name" value="Calcium-dependent phosphotriesterase"/>
    <property type="match status" value="2"/>
</dbReference>